<dbReference type="InterPro" id="IPR012864">
    <property type="entry name" value="PCO/ADO"/>
</dbReference>
<dbReference type="Proteomes" id="UP001642540">
    <property type="component" value="Unassembled WGS sequence"/>
</dbReference>
<keyword evidence="1" id="KW-0479">Metal-binding</keyword>
<dbReference type="EMBL" id="CAXLJM020000033">
    <property type="protein sequence ID" value="CAL8101902.1"/>
    <property type="molecule type" value="Genomic_DNA"/>
</dbReference>
<sequence length="238" mass="26579">MSNSVIKNLLTKSFQAFKLRPMEGETSETIQAAFISELTHLQEAVRAVNAEDLSLDDTVKSIPKSNQQPVTFVDIFENSMMTMMVIIMKPGSRIPLHDHPNMYGMIKVLAGQIRVQSYTLLDEPGKIMDHHTPKNTVLSALRMPETVLSKVSSPVTLSPEIRNVHEIECICGESGDKNYAAFLDILSPPYPDADSCHYFRAEDHSQRTDGSGELRKCRLVQIECPKDYFTACSSVGPF</sequence>
<dbReference type="PANTHER" id="PTHR22966">
    <property type="entry name" value="2-AMINOETHANETHIOL DIOXYGENASE"/>
    <property type="match status" value="1"/>
</dbReference>
<dbReference type="InterPro" id="IPR014710">
    <property type="entry name" value="RmlC-like_jellyroll"/>
</dbReference>
<proteinExistence type="predicted"/>
<keyword evidence="2" id="KW-0560">Oxidoreductase</keyword>
<evidence type="ECO:0000256" key="2">
    <source>
        <dbReference type="ARBA" id="ARBA00023002"/>
    </source>
</evidence>
<keyword evidence="5" id="KW-1185">Reference proteome</keyword>
<evidence type="ECO:0000313" key="5">
    <source>
        <dbReference type="Proteomes" id="UP001642540"/>
    </source>
</evidence>
<evidence type="ECO:0000256" key="1">
    <source>
        <dbReference type="ARBA" id="ARBA00022723"/>
    </source>
</evidence>
<dbReference type="SUPFAM" id="SSF51182">
    <property type="entry name" value="RmlC-like cupins"/>
    <property type="match status" value="1"/>
</dbReference>
<dbReference type="PANTHER" id="PTHR22966:SF61">
    <property type="entry name" value="2-AMINOETHANETHIOL DIOXYGENASE"/>
    <property type="match status" value="1"/>
</dbReference>
<protein>
    <recommendedName>
        <fullName evidence="6">2-aminoethanethiol dioxygenase</fullName>
    </recommendedName>
</protein>
<comment type="caution">
    <text evidence="4">The sequence shown here is derived from an EMBL/GenBank/DDBJ whole genome shotgun (WGS) entry which is preliminary data.</text>
</comment>
<dbReference type="Gene3D" id="2.60.120.10">
    <property type="entry name" value="Jelly Rolls"/>
    <property type="match status" value="1"/>
</dbReference>
<evidence type="ECO:0008006" key="6">
    <source>
        <dbReference type="Google" id="ProtNLM"/>
    </source>
</evidence>
<accession>A0ABP1QKD6</accession>
<gene>
    <name evidence="4" type="ORF">ODALV1_LOCUS10990</name>
</gene>
<dbReference type="CDD" id="cd20289">
    <property type="entry name" value="cupin_ADO"/>
    <property type="match status" value="1"/>
</dbReference>
<name>A0ABP1QKD6_9HEXA</name>
<dbReference type="Pfam" id="PF07847">
    <property type="entry name" value="PCO_ADO"/>
    <property type="match status" value="1"/>
</dbReference>
<evidence type="ECO:0000256" key="3">
    <source>
        <dbReference type="ARBA" id="ARBA00023004"/>
    </source>
</evidence>
<dbReference type="InterPro" id="IPR011051">
    <property type="entry name" value="RmlC_Cupin_sf"/>
</dbReference>
<reference evidence="4 5" key="1">
    <citation type="submission" date="2024-08" db="EMBL/GenBank/DDBJ databases">
        <authorList>
            <person name="Cucini C."/>
            <person name="Frati F."/>
        </authorList>
    </citation>
    <scope>NUCLEOTIDE SEQUENCE [LARGE SCALE GENOMIC DNA]</scope>
</reference>
<keyword evidence="3" id="KW-0408">Iron</keyword>
<organism evidence="4 5">
    <name type="scientific">Orchesella dallaii</name>
    <dbReference type="NCBI Taxonomy" id="48710"/>
    <lineage>
        <taxon>Eukaryota</taxon>
        <taxon>Metazoa</taxon>
        <taxon>Ecdysozoa</taxon>
        <taxon>Arthropoda</taxon>
        <taxon>Hexapoda</taxon>
        <taxon>Collembola</taxon>
        <taxon>Entomobryomorpha</taxon>
        <taxon>Entomobryoidea</taxon>
        <taxon>Orchesellidae</taxon>
        <taxon>Orchesellinae</taxon>
        <taxon>Orchesella</taxon>
    </lineage>
</organism>
<evidence type="ECO:0000313" key="4">
    <source>
        <dbReference type="EMBL" id="CAL8101902.1"/>
    </source>
</evidence>